<dbReference type="AlphaFoldDB" id="A0A6C0FAX1"/>
<sequence length="294" mass="33704">MAVWPATAFTPDRFNIPTSDGDIIEFTSAFSEWDIFRGPETGCGGRICYGPDVSIIKEMMDAVEEERNKELKRQTRIIGEALYALTNFSEFKHAKWFGRGDSWTRTYAGPNNQPEWPEYRTFAHFMLWPLDGEIPEALDRAEEDFEYEKWTTSKQYIKSLEEHNRHKLLAYEKGQSPQWAGECTGDHATTTVITAEGCARSDTRVPTERCVLYNTFLKDRYRVDAIIRTEFPEQWGSKGYAKASSAFGDIYIPEKFRGYIGQPGSPQFMTVALQDIGGAGKKGNEFRWTCIYTH</sequence>
<reference evidence="1" key="1">
    <citation type="journal article" date="2020" name="Nature">
        <title>Giant virus diversity and host interactions through global metagenomics.</title>
        <authorList>
            <person name="Schulz F."/>
            <person name="Roux S."/>
            <person name="Paez-Espino D."/>
            <person name="Jungbluth S."/>
            <person name="Walsh D.A."/>
            <person name="Denef V.J."/>
            <person name="McMahon K.D."/>
            <person name="Konstantinidis K.T."/>
            <person name="Eloe-Fadrosh E.A."/>
            <person name="Kyrpides N.C."/>
            <person name="Woyke T."/>
        </authorList>
    </citation>
    <scope>NUCLEOTIDE SEQUENCE</scope>
    <source>
        <strain evidence="1">GVMAG-S-ERX556126-94</strain>
    </source>
</reference>
<organism evidence="1">
    <name type="scientific">viral metagenome</name>
    <dbReference type="NCBI Taxonomy" id="1070528"/>
    <lineage>
        <taxon>unclassified sequences</taxon>
        <taxon>metagenomes</taxon>
        <taxon>organismal metagenomes</taxon>
    </lineage>
</organism>
<proteinExistence type="predicted"/>
<name>A0A6C0FAX1_9ZZZZ</name>
<protein>
    <submittedName>
        <fullName evidence="1">Uncharacterized protein</fullName>
    </submittedName>
</protein>
<accession>A0A6C0FAX1</accession>
<dbReference type="EMBL" id="MN738838">
    <property type="protein sequence ID" value="QHT39016.1"/>
    <property type="molecule type" value="Genomic_DNA"/>
</dbReference>
<evidence type="ECO:0000313" key="1">
    <source>
        <dbReference type="EMBL" id="QHT39016.1"/>
    </source>
</evidence>